<dbReference type="EMBL" id="LVVM01004929">
    <property type="protein sequence ID" value="OJA11798.1"/>
    <property type="molecule type" value="Genomic_DNA"/>
</dbReference>
<dbReference type="InterPro" id="IPR011047">
    <property type="entry name" value="Quinoprotein_ADH-like_sf"/>
</dbReference>
<sequence length="241" mass="25959">MTDSSQLIETHQNPVKTFEGHEDPIMSIATFPDGKRIATGSYDKTIRIWRLADGREMKKWVVKKKVSALIIFRDGKQVASAEGDDTDDDSNKTAYWQLWVRDVETGSVVAGPLDGHTNMVCNLDVSLDGGILASGSLDRTIVVQLSMGSDFLRSVKSALLPAKISKYGILTEESVWLNPRATPTSTAVAIGRSPGLVITPTSSQQVEKMIPSSALGTPPPGNRLEVPGLAIMTRGPSIISP</sequence>
<dbReference type="STRING" id="180088.A0A1J8PRI8"/>
<dbReference type="SUPFAM" id="SSF50998">
    <property type="entry name" value="Quinoprotein alcohol dehydrogenase-like"/>
    <property type="match status" value="1"/>
</dbReference>
<evidence type="ECO:0000256" key="1">
    <source>
        <dbReference type="PROSITE-ProRule" id="PRU00221"/>
    </source>
</evidence>
<gene>
    <name evidence="2" type="ORF">AZE42_07924</name>
</gene>
<proteinExistence type="predicted"/>
<dbReference type="PROSITE" id="PS50082">
    <property type="entry name" value="WD_REPEATS_2"/>
    <property type="match status" value="2"/>
</dbReference>
<dbReference type="Gene3D" id="2.130.10.10">
    <property type="entry name" value="YVTN repeat-like/Quinoprotein amine dehydrogenase"/>
    <property type="match status" value="2"/>
</dbReference>
<dbReference type="InterPro" id="IPR015943">
    <property type="entry name" value="WD40/YVTN_repeat-like_dom_sf"/>
</dbReference>
<dbReference type="Proteomes" id="UP000183567">
    <property type="component" value="Unassembled WGS sequence"/>
</dbReference>
<dbReference type="SMART" id="SM00320">
    <property type="entry name" value="WD40"/>
    <property type="match status" value="2"/>
</dbReference>
<protein>
    <submittedName>
        <fullName evidence="2">Uncharacterized protein</fullName>
    </submittedName>
</protein>
<dbReference type="Pfam" id="PF00400">
    <property type="entry name" value="WD40"/>
    <property type="match status" value="2"/>
</dbReference>
<keyword evidence="1" id="KW-0853">WD repeat</keyword>
<name>A0A1J8PRI8_9AGAM</name>
<reference evidence="2 3" key="1">
    <citation type="submission" date="2016-03" db="EMBL/GenBank/DDBJ databases">
        <title>Comparative genomics of the ectomycorrhizal sister species Rhizopogon vinicolor and Rhizopogon vesiculosus (Basidiomycota: Boletales) reveals a divergence of the mating type B locus.</title>
        <authorList>
            <person name="Mujic A.B."/>
            <person name="Kuo A."/>
            <person name="Tritt A."/>
            <person name="Lipzen A."/>
            <person name="Chen C."/>
            <person name="Johnson J."/>
            <person name="Sharma A."/>
            <person name="Barry K."/>
            <person name="Grigoriev I.V."/>
            <person name="Spatafora J.W."/>
        </authorList>
    </citation>
    <scope>NUCLEOTIDE SEQUENCE [LARGE SCALE GENOMIC DNA]</scope>
    <source>
        <strain evidence="2 3">AM-OR11-056</strain>
    </source>
</reference>
<organism evidence="2 3">
    <name type="scientific">Rhizopogon vesiculosus</name>
    <dbReference type="NCBI Taxonomy" id="180088"/>
    <lineage>
        <taxon>Eukaryota</taxon>
        <taxon>Fungi</taxon>
        <taxon>Dikarya</taxon>
        <taxon>Basidiomycota</taxon>
        <taxon>Agaricomycotina</taxon>
        <taxon>Agaricomycetes</taxon>
        <taxon>Agaricomycetidae</taxon>
        <taxon>Boletales</taxon>
        <taxon>Suillineae</taxon>
        <taxon>Rhizopogonaceae</taxon>
        <taxon>Rhizopogon</taxon>
    </lineage>
</organism>
<comment type="caution">
    <text evidence="2">The sequence shown here is derived from an EMBL/GenBank/DDBJ whole genome shotgun (WGS) entry which is preliminary data.</text>
</comment>
<keyword evidence="3" id="KW-1185">Reference proteome</keyword>
<dbReference type="PANTHER" id="PTHR19879:SF9">
    <property type="entry name" value="TRANSCRIPTION INITIATION FACTOR TFIID SUBUNIT 5"/>
    <property type="match status" value="1"/>
</dbReference>
<dbReference type="PANTHER" id="PTHR19879">
    <property type="entry name" value="TRANSCRIPTION INITIATION FACTOR TFIID"/>
    <property type="match status" value="1"/>
</dbReference>
<evidence type="ECO:0000313" key="2">
    <source>
        <dbReference type="EMBL" id="OJA11798.1"/>
    </source>
</evidence>
<accession>A0A1J8PRI8</accession>
<feature type="repeat" description="WD" evidence="1">
    <location>
        <begin position="18"/>
        <end position="59"/>
    </location>
</feature>
<dbReference type="PROSITE" id="PS50294">
    <property type="entry name" value="WD_REPEATS_REGION"/>
    <property type="match status" value="1"/>
</dbReference>
<dbReference type="AlphaFoldDB" id="A0A1J8PRI8"/>
<feature type="repeat" description="WD" evidence="1">
    <location>
        <begin position="113"/>
        <end position="143"/>
    </location>
</feature>
<dbReference type="InterPro" id="IPR001680">
    <property type="entry name" value="WD40_rpt"/>
</dbReference>
<evidence type="ECO:0000313" key="3">
    <source>
        <dbReference type="Proteomes" id="UP000183567"/>
    </source>
</evidence>
<dbReference type="OrthoDB" id="6262491at2759"/>